<name>A0ABY0QPF0_CLOCO</name>
<sequence>MSHWQNFDFENRIRKILSKVTYASEPNHHLNRPFMTAYQIAIKFNSLYPKVADTMGYKVGGAGINQNVSLSQYIARELSQRIKSGEIVDIEGAFLSNLYIKELTFNNDNESLKSSLVGTNSDHSIFRLITP</sequence>
<gene>
    <name evidence="1" type="ORF">SAMN05216497_1355</name>
</gene>
<keyword evidence="2" id="KW-1185">Reference proteome</keyword>
<accession>A0ABY0QPF0</accession>
<dbReference type="EMBL" id="FNGL01000035">
    <property type="protein sequence ID" value="SDL43743.1"/>
    <property type="molecule type" value="Genomic_DNA"/>
</dbReference>
<dbReference type="RefSeq" id="WP_089868043.1">
    <property type="nucleotide sequence ID" value="NZ_FNGL01000035.1"/>
</dbReference>
<evidence type="ECO:0000313" key="2">
    <source>
        <dbReference type="Proteomes" id="UP000198811"/>
    </source>
</evidence>
<comment type="caution">
    <text evidence="1">The sequence shown here is derived from an EMBL/GenBank/DDBJ whole genome shotgun (WGS) entry which is preliminary data.</text>
</comment>
<organism evidence="1 2">
    <name type="scientific">Clostridium cochlearium</name>
    <dbReference type="NCBI Taxonomy" id="1494"/>
    <lineage>
        <taxon>Bacteria</taxon>
        <taxon>Bacillati</taxon>
        <taxon>Bacillota</taxon>
        <taxon>Clostridia</taxon>
        <taxon>Eubacteriales</taxon>
        <taxon>Clostridiaceae</taxon>
        <taxon>Clostridium</taxon>
    </lineage>
</organism>
<protein>
    <submittedName>
        <fullName evidence="1">Uncharacterized protein</fullName>
    </submittedName>
</protein>
<proteinExistence type="predicted"/>
<reference evidence="1 2" key="1">
    <citation type="submission" date="2016-10" db="EMBL/GenBank/DDBJ databases">
        <authorList>
            <person name="Varghese N."/>
            <person name="Submissions S."/>
        </authorList>
    </citation>
    <scope>NUCLEOTIDE SEQUENCE [LARGE SCALE GENOMIC DNA]</scope>
    <source>
        <strain evidence="1 2">NLAE-zl-C224</strain>
    </source>
</reference>
<dbReference type="Proteomes" id="UP000198811">
    <property type="component" value="Unassembled WGS sequence"/>
</dbReference>
<evidence type="ECO:0000313" key="1">
    <source>
        <dbReference type="EMBL" id="SDL43743.1"/>
    </source>
</evidence>